<proteinExistence type="predicted"/>
<organism evidence="1 2">
    <name type="scientific">Danaus chrysippus</name>
    <name type="common">African queen</name>
    <dbReference type="NCBI Taxonomy" id="151541"/>
    <lineage>
        <taxon>Eukaryota</taxon>
        <taxon>Metazoa</taxon>
        <taxon>Ecdysozoa</taxon>
        <taxon>Arthropoda</taxon>
        <taxon>Hexapoda</taxon>
        <taxon>Insecta</taxon>
        <taxon>Pterygota</taxon>
        <taxon>Neoptera</taxon>
        <taxon>Endopterygota</taxon>
        <taxon>Lepidoptera</taxon>
        <taxon>Glossata</taxon>
        <taxon>Ditrysia</taxon>
        <taxon>Papilionoidea</taxon>
        <taxon>Nymphalidae</taxon>
        <taxon>Danainae</taxon>
        <taxon>Danaini</taxon>
        <taxon>Danaina</taxon>
        <taxon>Danaus</taxon>
        <taxon>Anosia</taxon>
    </lineage>
</organism>
<evidence type="ECO:0000313" key="1">
    <source>
        <dbReference type="EMBL" id="CAG9567514.1"/>
    </source>
</evidence>
<reference evidence="1" key="1">
    <citation type="submission" date="2021-09" db="EMBL/GenBank/DDBJ databases">
        <authorList>
            <person name="Martin H S."/>
        </authorList>
    </citation>
    <scope>NUCLEOTIDE SEQUENCE</scope>
</reference>
<name>A0A8J2QVG1_9NEOP</name>
<protein>
    <submittedName>
        <fullName evidence="1">(African queen) hypothetical protein</fullName>
    </submittedName>
</protein>
<dbReference type="Proteomes" id="UP000789524">
    <property type="component" value="Unassembled WGS sequence"/>
</dbReference>
<accession>A0A8J2QVG1</accession>
<dbReference type="AlphaFoldDB" id="A0A8J2QVG1"/>
<dbReference type="OrthoDB" id="6572538at2759"/>
<sequence length="227" mass="26518">MPDLRLLENMLFNYGTSNRIDFRDGEIDINPYRTVYIPKPRCLRVRPPPLKDIHTLSYWKNPHIPTELLVKPKEIVRTNPRHIQQKQENLVDLDRENAQKTRPRLVMSPAISLDDIADAEIRNLLIRFMYQTTMHSAYCGVTTNNATRAPFTGLPAPANPITLEKLQVPYVSPEWRMESVGWDGRQLRAHCDHNKEFYLRRPLRCEACKVTAAVEAQRKLMREMKKT</sequence>
<evidence type="ECO:0000313" key="2">
    <source>
        <dbReference type="Proteomes" id="UP000789524"/>
    </source>
</evidence>
<dbReference type="EMBL" id="CAKASE010000058">
    <property type="protein sequence ID" value="CAG9567514.1"/>
    <property type="molecule type" value="Genomic_DNA"/>
</dbReference>
<comment type="caution">
    <text evidence="1">The sequence shown here is derived from an EMBL/GenBank/DDBJ whole genome shotgun (WGS) entry which is preliminary data.</text>
</comment>
<keyword evidence="2" id="KW-1185">Reference proteome</keyword>
<gene>
    <name evidence="1" type="ORF">DCHRY22_LOCUS7764</name>
</gene>